<feature type="coiled-coil region" evidence="1">
    <location>
        <begin position="3"/>
        <end position="30"/>
    </location>
</feature>
<reference evidence="3 4" key="1">
    <citation type="submission" date="2023-11" db="EMBL/GenBank/DDBJ databases">
        <title>Peredibacter starrii A3.12.</title>
        <authorList>
            <person name="Mitchell R.J."/>
        </authorList>
    </citation>
    <scope>NUCLEOTIDE SEQUENCE [LARGE SCALE GENOMIC DNA]</scope>
    <source>
        <strain evidence="3 4">A3.12</strain>
    </source>
</reference>
<feature type="region of interest" description="Disordered" evidence="2">
    <location>
        <begin position="53"/>
        <end position="85"/>
    </location>
</feature>
<keyword evidence="1" id="KW-0175">Coiled coil</keyword>
<dbReference type="Proteomes" id="UP001324634">
    <property type="component" value="Chromosome"/>
</dbReference>
<organism evidence="3 4">
    <name type="scientific">Peredibacter starrii</name>
    <dbReference type="NCBI Taxonomy" id="28202"/>
    <lineage>
        <taxon>Bacteria</taxon>
        <taxon>Pseudomonadati</taxon>
        <taxon>Bdellovibrionota</taxon>
        <taxon>Bacteriovoracia</taxon>
        <taxon>Bacteriovoracales</taxon>
        <taxon>Bacteriovoracaceae</taxon>
        <taxon>Peredibacter</taxon>
    </lineage>
</organism>
<dbReference type="AlphaFoldDB" id="A0AAX4HM41"/>
<evidence type="ECO:0000313" key="3">
    <source>
        <dbReference type="EMBL" id="WPU64402.1"/>
    </source>
</evidence>
<accession>A0AAX4HM41</accession>
<protein>
    <submittedName>
        <fullName evidence="3">Uncharacterized protein</fullName>
    </submittedName>
</protein>
<gene>
    <name evidence="3" type="ORF">SOO65_17045</name>
</gene>
<sequence>MDKSFNDQELSDIMKEIEALEEDFSGEEEVHATSSVLEELAHMEEKEAIPVAAPAPVSLESKRAAPKPAPAPAPVQSSSPASTSMSFKVQGNLSLELQFDIGGKVVCLEVTESGLNIEMDGGMKFTVPVSAETTSRKKAA</sequence>
<dbReference type="EMBL" id="CP139487">
    <property type="protein sequence ID" value="WPU64402.1"/>
    <property type="molecule type" value="Genomic_DNA"/>
</dbReference>
<feature type="compositionally biased region" description="Low complexity" evidence="2">
    <location>
        <begin position="74"/>
        <end position="85"/>
    </location>
</feature>
<evidence type="ECO:0000256" key="2">
    <source>
        <dbReference type="SAM" id="MobiDB-lite"/>
    </source>
</evidence>
<keyword evidence="4" id="KW-1185">Reference proteome</keyword>
<evidence type="ECO:0000256" key="1">
    <source>
        <dbReference type="SAM" id="Coils"/>
    </source>
</evidence>
<evidence type="ECO:0000313" key="4">
    <source>
        <dbReference type="Proteomes" id="UP001324634"/>
    </source>
</evidence>
<name>A0AAX4HM41_9BACT</name>
<dbReference type="KEGG" id="psti:SOO65_17045"/>
<proteinExistence type="predicted"/>
<dbReference type="RefSeq" id="WP_321393144.1">
    <property type="nucleotide sequence ID" value="NZ_CP139487.1"/>
</dbReference>